<feature type="compositionally biased region" description="Polar residues" evidence="1">
    <location>
        <begin position="16"/>
        <end position="35"/>
    </location>
</feature>
<proteinExistence type="predicted"/>
<organism evidence="2 3">
    <name type="scientific">Polyangium spumosum</name>
    <dbReference type="NCBI Taxonomy" id="889282"/>
    <lineage>
        <taxon>Bacteria</taxon>
        <taxon>Pseudomonadati</taxon>
        <taxon>Myxococcota</taxon>
        <taxon>Polyangia</taxon>
        <taxon>Polyangiales</taxon>
        <taxon>Polyangiaceae</taxon>
        <taxon>Polyangium</taxon>
    </lineage>
</organism>
<gene>
    <name evidence="2" type="ORF">GF068_01430</name>
</gene>
<feature type="region of interest" description="Disordered" evidence="1">
    <location>
        <begin position="15"/>
        <end position="38"/>
    </location>
</feature>
<dbReference type="AlphaFoldDB" id="A0A6N7PEU3"/>
<reference evidence="2 3" key="1">
    <citation type="submission" date="2019-10" db="EMBL/GenBank/DDBJ databases">
        <title>A soil myxobacterium in the family Polyangiaceae.</title>
        <authorList>
            <person name="Li Y."/>
            <person name="Wang J."/>
        </authorList>
    </citation>
    <scope>NUCLEOTIDE SEQUENCE [LARGE SCALE GENOMIC DNA]</scope>
    <source>
        <strain evidence="2 3">DSM 14734</strain>
    </source>
</reference>
<keyword evidence="3" id="KW-1185">Reference proteome</keyword>
<accession>A0A6N7PEU3</accession>
<sequence length="157" mass="17123">MTSPLLLATLRRMQGHTPTNEETPPQAEGSGTTLFSPSPRRRRLLSLLLLAGGGAALLSMAPHWPKERSVDFRLDEEHASVVGFDVTWTRVGAEADAVGGSSFRFDPGRAPKIVHTTVHLPDGSYALDIRVDRADRSDSIQRTLTLGDTEKITVPLR</sequence>
<protein>
    <submittedName>
        <fullName evidence="2">Uncharacterized protein</fullName>
    </submittedName>
</protein>
<dbReference type="OrthoDB" id="5522247at2"/>
<dbReference type="Proteomes" id="UP000440224">
    <property type="component" value="Unassembled WGS sequence"/>
</dbReference>
<evidence type="ECO:0000313" key="2">
    <source>
        <dbReference type="EMBL" id="MRG90592.1"/>
    </source>
</evidence>
<comment type="caution">
    <text evidence="2">The sequence shown here is derived from an EMBL/GenBank/DDBJ whole genome shotgun (WGS) entry which is preliminary data.</text>
</comment>
<evidence type="ECO:0000313" key="3">
    <source>
        <dbReference type="Proteomes" id="UP000440224"/>
    </source>
</evidence>
<name>A0A6N7PEU3_9BACT</name>
<evidence type="ECO:0000256" key="1">
    <source>
        <dbReference type="SAM" id="MobiDB-lite"/>
    </source>
</evidence>
<dbReference type="EMBL" id="WJIE01000001">
    <property type="protein sequence ID" value="MRG90592.1"/>
    <property type="molecule type" value="Genomic_DNA"/>
</dbReference>